<sequence length="76" mass="8210">MTSTIGRSNPIGVYLPTRSKSSPSTIQSIEIDRTSRRRLPGDRDTPTPVPRPVGYSNLMTPNATINIVVIATTKTG</sequence>
<dbReference type="EMBL" id="AP005648">
    <property type="protein sequence ID" value="BAD28934.1"/>
    <property type="molecule type" value="Genomic_DNA"/>
</dbReference>
<feature type="compositionally biased region" description="Basic and acidic residues" evidence="1">
    <location>
        <begin position="30"/>
        <end position="45"/>
    </location>
</feature>
<feature type="region of interest" description="Disordered" evidence="1">
    <location>
        <begin position="1"/>
        <end position="57"/>
    </location>
</feature>
<name>Q6EQY6_ORYSJ</name>
<reference evidence="3" key="2">
    <citation type="journal article" date="2008" name="Nucleic Acids Res.">
        <title>The rice annotation project database (RAP-DB): 2008 update.</title>
        <authorList>
            <consortium name="The rice annotation project (RAP)"/>
        </authorList>
    </citation>
    <scope>GENOME REANNOTATION</scope>
    <source>
        <strain evidence="3">cv. Nipponbare</strain>
    </source>
</reference>
<dbReference type="Proteomes" id="UP000000763">
    <property type="component" value="Chromosome 2"/>
</dbReference>
<gene>
    <name evidence="2" type="primary">OSJNBa0055I13.33</name>
</gene>
<dbReference type="AlphaFoldDB" id="Q6EQY6"/>
<protein>
    <submittedName>
        <fullName evidence="2">Uncharacterized protein</fullName>
    </submittedName>
</protein>
<evidence type="ECO:0000313" key="3">
    <source>
        <dbReference type="Proteomes" id="UP000000763"/>
    </source>
</evidence>
<accession>Q6EQY6</accession>
<proteinExistence type="predicted"/>
<organism evidence="2 3">
    <name type="scientific">Oryza sativa subsp. japonica</name>
    <name type="common">Rice</name>
    <dbReference type="NCBI Taxonomy" id="39947"/>
    <lineage>
        <taxon>Eukaryota</taxon>
        <taxon>Viridiplantae</taxon>
        <taxon>Streptophyta</taxon>
        <taxon>Embryophyta</taxon>
        <taxon>Tracheophyta</taxon>
        <taxon>Spermatophyta</taxon>
        <taxon>Magnoliopsida</taxon>
        <taxon>Liliopsida</taxon>
        <taxon>Poales</taxon>
        <taxon>Poaceae</taxon>
        <taxon>BOP clade</taxon>
        <taxon>Oryzoideae</taxon>
        <taxon>Oryzeae</taxon>
        <taxon>Oryzinae</taxon>
        <taxon>Oryza</taxon>
        <taxon>Oryza sativa</taxon>
    </lineage>
</organism>
<evidence type="ECO:0000256" key="1">
    <source>
        <dbReference type="SAM" id="MobiDB-lite"/>
    </source>
</evidence>
<evidence type="ECO:0000313" key="2">
    <source>
        <dbReference type="EMBL" id="BAD28934.1"/>
    </source>
</evidence>
<feature type="compositionally biased region" description="Polar residues" evidence="1">
    <location>
        <begin position="18"/>
        <end position="28"/>
    </location>
</feature>
<reference evidence="3" key="1">
    <citation type="journal article" date="2005" name="Nature">
        <title>The map-based sequence of the rice genome.</title>
        <authorList>
            <consortium name="International rice genome sequencing project (IRGSP)"/>
            <person name="Matsumoto T."/>
            <person name="Wu J."/>
            <person name="Kanamori H."/>
            <person name="Katayose Y."/>
            <person name="Fujisawa M."/>
            <person name="Namiki N."/>
            <person name="Mizuno H."/>
            <person name="Yamamoto K."/>
            <person name="Antonio B.A."/>
            <person name="Baba T."/>
            <person name="Sakata K."/>
            <person name="Nagamura Y."/>
            <person name="Aoki H."/>
            <person name="Arikawa K."/>
            <person name="Arita K."/>
            <person name="Bito T."/>
            <person name="Chiden Y."/>
            <person name="Fujitsuka N."/>
            <person name="Fukunaka R."/>
            <person name="Hamada M."/>
            <person name="Harada C."/>
            <person name="Hayashi A."/>
            <person name="Hijishita S."/>
            <person name="Honda M."/>
            <person name="Hosokawa S."/>
            <person name="Ichikawa Y."/>
            <person name="Idonuma A."/>
            <person name="Iijima M."/>
            <person name="Ikeda M."/>
            <person name="Ikeno M."/>
            <person name="Ito K."/>
            <person name="Ito S."/>
            <person name="Ito T."/>
            <person name="Ito Y."/>
            <person name="Ito Y."/>
            <person name="Iwabuchi A."/>
            <person name="Kamiya K."/>
            <person name="Karasawa W."/>
            <person name="Kurita K."/>
            <person name="Katagiri S."/>
            <person name="Kikuta A."/>
            <person name="Kobayashi H."/>
            <person name="Kobayashi N."/>
            <person name="Machita K."/>
            <person name="Maehara T."/>
            <person name="Masukawa M."/>
            <person name="Mizubayashi T."/>
            <person name="Mukai Y."/>
            <person name="Nagasaki H."/>
            <person name="Nagata Y."/>
            <person name="Naito S."/>
            <person name="Nakashima M."/>
            <person name="Nakama Y."/>
            <person name="Nakamichi Y."/>
            <person name="Nakamura M."/>
            <person name="Meguro A."/>
            <person name="Negishi M."/>
            <person name="Ohta I."/>
            <person name="Ohta T."/>
            <person name="Okamoto M."/>
            <person name="Ono N."/>
            <person name="Saji S."/>
            <person name="Sakaguchi M."/>
            <person name="Sakai K."/>
            <person name="Shibata M."/>
            <person name="Shimokawa T."/>
            <person name="Song J."/>
            <person name="Takazaki Y."/>
            <person name="Terasawa K."/>
            <person name="Tsugane M."/>
            <person name="Tsuji K."/>
            <person name="Ueda S."/>
            <person name="Waki K."/>
            <person name="Yamagata H."/>
            <person name="Yamamoto M."/>
            <person name="Yamamoto S."/>
            <person name="Yamane H."/>
            <person name="Yoshiki S."/>
            <person name="Yoshihara R."/>
            <person name="Yukawa K."/>
            <person name="Zhong H."/>
            <person name="Yano M."/>
            <person name="Yuan Q."/>
            <person name="Ouyang S."/>
            <person name="Liu J."/>
            <person name="Jones K.M."/>
            <person name="Gansberger K."/>
            <person name="Moffat K."/>
            <person name="Hill J."/>
            <person name="Bera J."/>
            <person name="Fadrosh D."/>
            <person name="Jin S."/>
            <person name="Johri S."/>
            <person name="Kim M."/>
            <person name="Overton L."/>
            <person name="Reardon M."/>
            <person name="Tsitrin T."/>
            <person name="Vuong H."/>
            <person name="Weaver B."/>
            <person name="Ciecko A."/>
            <person name="Tallon L."/>
            <person name="Jackson J."/>
            <person name="Pai G."/>
            <person name="Aken S.V."/>
            <person name="Utterback T."/>
            <person name="Reidmuller S."/>
            <person name="Feldblyum T."/>
            <person name="Hsiao J."/>
            <person name="Zismann V."/>
            <person name="Iobst S."/>
            <person name="de Vazeille A.R."/>
            <person name="Buell C.R."/>
            <person name="Ying K."/>
            <person name="Li Y."/>
            <person name="Lu T."/>
            <person name="Huang Y."/>
            <person name="Zhao Q."/>
            <person name="Feng Q."/>
            <person name="Zhang L."/>
            <person name="Zhu J."/>
            <person name="Weng Q."/>
            <person name="Mu J."/>
            <person name="Lu Y."/>
            <person name="Fan D."/>
            <person name="Liu Y."/>
            <person name="Guan J."/>
            <person name="Zhang Y."/>
            <person name="Yu S."/>
            <person name="Liu X."/>
            <person name="Zhang Y."/>
            <person name="Hong G."/>
            <person name="Han B."/>
            <person name="Choisne N."/>
            <person name="Demange N."/>
            <person name="Orjeda G."/>
            <person name="Samain S."/>
            <person name="Cattolico L."/>
            <person name="Pelletier E."/>
            <person name="Couloux A."/>
            <person name="Segurens B."/>
            <person name="Wincker P."/>
            <person name="D'Hont A."/>
            <person name="Scarpelli C."/>
            <person name="Weissenbach J."/>
            <person name="Salanoubat M."/>
            <person name="Quetier F."/>
            <person name="Yu Y."/>
            <person name="Kim H.R."/>
            <person name="Rambo T."/>
            <person name="Currie J."/>
            <person name="Collura K."/>
            <person name="Luo M."/>
            <person name="Yang T."/>
            <person name="Ammiraju J.S.S."/>
            <person name="Engler F."/>
            <person name="Soderlund C."/>
            <person name="Wing R.A."/>
            <person name="Palmer L.E."/>
            <person name="de la Bastide M."/>
            <person name="Spiegel L."/>
            <person name="Nascimento L."/>
            <person name="Zutavern T."/>
            <person name="O'Shaughnessy A."/>
            <person name="Dike S."/>
            <person name="Dedhia N."/>
            <person name="Preston R."/>
            <person name="Balija V."/>
            <person name="McCombie W.R."/>
            <person name="Chow T."/>
            <person name="Chen H."/>
            <person name="Chung M."/>
            <person name="Chen C."/>
            <person name="Shaw J."/>
            <person name="Wu H."/>
            <person name="Hsiao K."/>
            <person name="Chao Y."/>
            <person name="Chu M."/>
            <person name="Cheng C."/>
            <person name="Hour A."/>
            <person name="Lee P."/>
            <person name="Lin S."/>
            <person name="Lin Y."/>
            <person name="Liou J."/>
            <person name="Liu S."/>
            <person name="Hsing Y."/>
            <person name="Raghuvanshi S."/>
            <person name="Mohanty A."/>
            <person name="Bharti A.K."/>
            <person name="Gaur A."/>
            <person name="Gupta V."/>
            <person name="Kumar D."/>
            <person name="Ravi V."/>
            <person name="Vij S."/>
            <person name="Kapur A."/>
            <person name="Khurana P."/>
            <person name="Khurana P."/>
            <person name="Khurana J.P."/>
            <person name="Tyagi A.K."/>
            <person name="Gaikwad K."/>
            <person name="Singh A."/>
            <person name="Dalal V."/>
            <person name="Srivastava S."/>
            <person name="Dixit A."/>
            <person name="Pal A.K."/>
            <person name="Ghazi I.A."/>
            <person name="Yadav M."/>
            <person name="Pandit A."/>
            <person name="Bhargava A."/>
            <person name="Sureshbabu K."/>
            <person name="Batra K."/>
            <person name="Sharma T.R."/>
            <person name="Mohapatra T."/>
            <person name="Singh N.K."/>
            <person name="Messing J."/>
            <person name="Nelson A.B."/>
            <person name="Fuks G."/>
            <person name="Kavchok S."/>
            <person name="Keizer G."/>
            <person name="Linton E."/>
            <person name="Llaca V."/>
            <person name="Song R."/>
            <person name="Tanyolac B."/>
            <person name="Young S."/>
            <person name="Ho-Il K."/>
            <person name="Hahn J.H."/>
            <person name="Sangsakoo G."/>
            <person name="Vanavichit A."/>
            <person name="de Mattos Luiz.A.T."/>
            <person name="Zimmer P.D."/>
            <person name="Malone G."/>
            <person name="Dellagostin O."/>
            <person name="de Oliveira A.C."/>
            <person name="Bevan M."/>
            <person name="Bancroft I."/>
            <person name="Minx P."/>
            <person name="Cordum H."/>
            <person name="Wilson R."/>
            <person name="Cheng Z."/>
            <person name="Jin W."/>
            <person name="Jiang J."/>
            <person name="Leong S.A."/>
            <person name="Iwama H."/>
            <person name="Gojobori T."/>
            <person name="Itoh T."/>
            <person name="Niimura Y."/>
            <person name="Fujii Y."/>
            <person name="Habara T."/>
            <person name="Sakai H."/>
            <person name="Sato Y."/>
            <person name="Wilson G."/>
            <person name="Kumar K."/>
            <person name="McCouch S."/>
            <person name="Juretic N."/>
            <person name="Hoen D."/>
            <person name="Wright S."/>
            <person name="Bruskiewich R."/>
            <person name="Bureau T."/>
            <person name="Miyao A."/>
            <person name="Hirochika H."/>
            <person name="Nishikawa T."/>
            <person name="Kadowaki K."/>
            <person name="Sugiura M."/>
            <person name="Burr B."/>
            <person name="Sasaki T."/>
        </authorList>
    </citation>
    <scope>NUCLEOTIDE SEQUENCE [LARGE SCALE GENOMIC DNA]</scope>
    <source>
        <strain evidence="3">cv. Nipponbare</strain>
    </source>
</reference>